<dbReference type="Proteomes" id="UP000243342">
    <property type="component" value="Unassembled WGS sequence"/>
</dbReference>
<gene>
    <name evidence="3" type="ORF">BIV57_22535</name>
</gene>
<feature type="compositionally biased region" description="Low complexity" evidence="1">
    <location>
        <begin position="44"/>
        <end position="59"/>
    </location>
</feature>
<evidence type="ECO:0000256" key="1">
    <source>
        <dbReference type="SAM" id="MobiDB-lite"/>
    </source>
</evidence>
<keyword evidence="4" id="KW-1185">Reference proteome</keyword>
<protein>
    <recommendedName>
        <fullName evidence="5">Lipoprotein</fullName>
    </recommendedName>
</protein>
<feature type="chain" id="PRO_5009643062" description="Lipoprotein" evidence="2">
    <location>
        <begin position="24"/>
        <end position="220"/>
    </location>
</feature>
<dbReference type="AlphaFoldDB" id="A0A1J7B9E2"/>
<feature type="signal peptide" evidence="2">
    <location>
        <begin position="1"/>
        <end position="23"/>
    </location>
</feature>
<dbReference type="PROSITE" id="PS51257">
    <property type="entry name" value="PROKAR_LIPOPROTEIN"/>
    <property type="match status" value="1"/>
</dbReference>
<keyword evidence="2" id="KW-0732">Signal</keyword>
<evidence type="ECO:0000256" key="2">
    <source>
        <dbReference type="SAM" id="SignalP"/>
    </source>
</evidence>
<organism evidence="3 4">
    <name type="scientific">Mangrovactinospora gilvigrisea</name>
    <dbReference type="NCBI Taxonomy" id="1428644"/>
    <lineage>
        <taxon>Bacteria</taxon>
        <taxon>Bacillati</taxon>
        <taxon>Actinomycetota</taxon>
        <taxon>Actinomycetes</taxon>
        <taxon>Kitasatosporales</taxon>
        <taxon>Streptomycetaceae</taxon>
        <taxon>Mangrovactinospora</taxon>
    </lineage>
</organism>
<evidence type="ECO:0000313" key="3">
    <source>
        <dbReference type="EMBL" id="OIV35259.1"/>
    </source>
</evidence>
<dbReference type="EMBL" id="MLCF01000178">
    <property type="protein sequence ID" value="OIV35259.1"/>
    <property type="molecule type" value="Genomic_DNA"/>
</dbReference>
<name>A0A1J7B9E2_9ACTN</name>
<comment type="caution">
    <text evidence="3">The sequence shown here is derived from an EMBL/GenBank/DDBJ whole genome shotgun (WGS) entry which is preliminary data.</text>
</comment>
<evidence type="ECO:0000313" key="4">
    <source>
        <dbReference type="Proteomes" id="UP000243342"/>
    </source>
</evidence>
<accession>A0A1J7B9E2</accession>
<sequence>MPRFRTAVAACAVAVGMALTVAACGSGGGGDKGAIKGSSGNGGSSKSASPSAAPSQQAGAPTIKLPADFKLDYTGWTATGNATKDAVLKDVQGYIASMSAARAYHDVKNGPYLYYTDLQATADARDEIKRFETTDGGATITGTDRYYKNDVALVSASIASVSYCEDQNKAYSKVIKTGKVLRTPQTTKDYVFTNLQVQKSTNGVWKTVKVTYNPGAVQCQ</sequence>
<reference evidence="3 4" key="1">
    <citation type="submission" date="2016-10" db="EMBL/GenBank/DDBJ databases">
        <title>Genome sequence of Streptomyces gilvigriseus MUSC 26.</title>
        <authorList>
            <person name="Lee L.-H."/>
            <person name="Ser H.-L."/>
        </authorList>
    </citation>
    <scope>NUCLEOTIDE SEQUENCE [LARGE SCALE GENOMIC DNA]</scope>
    <source>
        <strain evidence="3 4">MUSC 26</strain>
    </source>
</reference>
<feature type="region of interest" description="Disordered" evidence="1">
    <location>
        <begin position="35"/>
        <end position="59"/>
    </location>
</feature>
<proteinExistence type="predicted"/>
<evidence type="ECO:0008006" key="5">
    <source>
        <dbReference type="Google" id="ProtNLM"/>
    </source>
</evidence>